<protein>
    <submittedName>
        <fullName evidence="1">NudC protein</fullName>
    </submittedName>
</protein>
<dbReference type="AlphaFoldDB" id="A0A5K1K5I5"/>
<dbReference type="SUPFAM" id="SSF53474">
    <property type="entry name" value="alpha/beta-Hydrolases"/>
    <property type="match status" value="1"/>
</dbReference>
<accession>A0A5K1K5I5</accession>
<proteinExistence type="predicted"/>
<organism evidence="1">
    <name type="scientific">Ganoderma boninense</name>
    <dbReference type="NCBI Taxonomy" id="34458"/>
    <lineage>
        <taxon>Eukaryota</taxon>
        <taxon>Fungi</taxon>
        <taxon>Dikarya</taxon>
        <taxon>Basidiomycota</taxon>
        <taxon>Agaricomycotina</taxon>
        <taxon>Agaricomycetes</taxon>
        <taxon>Polyporales</taxon>
        <taxon>Polyporaceae</taxon>
        <taxon>Ganoderma</taxon>
    </lineage>
</organism>
<name>A0A5K1K5I5_9APHY</name>
<evidence type="ECO:0000313" key="1">
    <source>
        <dbReference type="EMBL" id="VWP00415.1"/>
    </source>
</evidence>
<sequence length="205" mass="23066">MVLLCSSTTARDPTAFCTIRTDKEVWEPTIEPLFQFSNGAGACLVREAWSFDMQNVGEAAVVNADVLSDENILSIEDWADGVKAFVASGRLNGHKLVAIGHSSGSCLTGYTTDTHGYPAIPYKAIILVEPSISGREAYLENQEERQMAVDFMIKSLSNRRTFWRSREEARAFFAKRIPWQLWDSRVLDLWVVTLFSLFFSQHPHA</sequence>
<gene>
    <name evidence="1" type="primary">Q70ZY8</name>
</gene>
<dbReference type="EMBL" id="LR728456">
    <property type="protein sequence ID" value="VWP00415.1"/>
    <property type="molecule type" value="Genomic_DNA"/>
</dbReference>
<dbReference type="Gene3D" id="3.40.50.1820">
    <property type="entry name" value="alpha/beta hydrolase"/>
    <property type="match status" value="1"/>
</dbReference>
<dbReference type="InterPro" id="IPR029058">
    <property type="entry name" value="AB_hydrolase_fold"/>
</dbReference>
<reference evidence="1" key="1">
    <citation type="submission" date="2019-10" db="EMBL/GenBank/DDBJ databases">
        <authorList>
            <person name="Nor Muhammad N."/>
        </authorList>
    </citation>
    <scope>NUCLEOTIDE SEQUENCE</scope>
</reference>